<keyword evidence="2" id="KW-0812">Transmembrane</keyword>
<sequence length="138" mass="15342">MDFPRWSGQTHRSTGVTFETKDFKVTAACASGYTEMSEIFSDGPDEDDQGEMCFSDSLPPGGISSSRKRPKKERSQSPAWKNSKTAEVEKDTLMLENGKNQAEVAQEETTQSLIPMPVRIVIFAIFVFVIFMHIINGG</sequence>
<comment type="caution">
    <text evidence="3">The sequence shown here is derived from an EMBL/GenBank/DDBJ whole genome shotgun (WGS) entry which is preliminary data.</text>
</comment>
<evidence type="ECO:0000313" key="3">
    <source>
        <dbReference type="EMBL" id="GAB0200087.1"/>
    </source>
</evidence>
<reference evidence="3 4" key="1">
    <citation type="submission" date="2024-06" db="EMBL/GenBank/DDBJ databases">
        <title>The draft genome of Grus japonensis, version 3.</title>
        <authorList>
            <person name="Nabeshima K."/>
            <person name="Suzuki S."/>
            <person name="Onuma M."/>
        </authorList>
    </citation>
    <scope>NUCLEOTIDE SEQUENCE [LARGE SCALE GENOMIC DNA]</scope>
    <source>
        <strain evidence="3 4">451A</strain>
    </source>
</reference>
<gene>
    <name evidence="3" type="ORF">GRJ2_002474100</name>
</gene>
<dbReference type="Proteomes" id="UP001623348">
    <property type="component" value="Unassembled WGS sequence"/>
</dbReference>
<evidence type="ECO:0000313" key="4">
    <source>
        <dbReference type="Proteomes" id="UP001623348"/>
    </source>
</evidence>
<keyword evidence="2" id="KW-1133">Transmembrane helix</keyword>
<keyword evidence="4" id="KW-1185">Reference proteome</keyword>
<name>A0ABC9XRL8_GRUJA</name>
<feature type="transmembrane region" description="Helical" evidence="2">
    <location>
        <begin position="116"/>
        <end position="135"/>
    </location>
</feature>
<dbReference type="EMBL" id="BAAFJT010000025">
    <property type="protein sequence ID" value="GAB0200087.1"/>
    <property type="molecule type" value="Genomic_DNA"/>
</dbReference>
<dbReference type="AlphaFoldDB" id="A0ABC9XRL8"/>
<evidence type="ECO:0000256" key="1">
    <source>
        <dbReference type="SAM" id="MobiDB-lite"/>
    </source>
</evidence>
<protein>
    <submittedName>
        <fullName evidence="3">Uncharacterized protein</fullName>
    </submittedName>
</protein>
<organism evidence="3 4">
    <name type="scientific">Grus japonensis</name>
    <name type="common">Japanese crane</name>
    <name type="synonym">Red-crowned crane</name>
    <dbReference type="NCBI Taxonomy" id="30415"/>
    <lineage>
        <taxon>Eukaryota</taxon>
        <taxon>Metazoa</taxon>
        <taxon>Chordata</taxon>
        <taxon>Craniata</taxon>
        <taxon>Vertebrata</taxon>
        <taxon>Euteleostomi</taxon>
        <taxon>Archelosauria</taxon>
        <taxon>Archosauria</taxon>
        <taxon>Dinosauria</taxon>
        <taxon>Saurischia</taxon>
        <taxon>Theropoda</taxon>
        <taxon>Coelurosauria</taxon>
        <taxon>Aves</taxon>
        <taxon>Neognathae</taxon>
        <taxon>Neoaves</taxon>
        <taxon>Gruiformes</taxon>
        <taxon>Gruidae</taxon>
        <taxon>Grus</taxon>
    </lineage>
</organism>
<feature type="region of interest" description="Disordered" evidence="1">
    <location>
        <begin position="37"/>
        <end position="88"/>
    </location>
</feature>
<keyword evidence="2" id="KW-0472">Membrane</keyword>
<accession>A0ABC9XRL8</accession>
<proteinExistence type="predicted"/>
<evidence type="ECO:0000256" key="2">
    <source>
        <dbReference type="SAM" id="Phobius"/>
    </source>
</evidence>